<reference evidence="5 6" key="1">
    <citation type="submission" date="2024-04" db="EMBL/GenBank/DDBJ databases">
        <title>whole genome sequencing of Lutimonas vermicola strain IMCC1616.</title>
        <authorList>
            <person name="Bae S.S."/>
        </authorList>
    </citation>
    <scope>NUCLEOTIDE SEQUENCE [LARGE SCALE GENOMIC DNA]</scope>
    <source>
        <strain evidence="5 6">IMCC1616</strain>
    </source>
</reference>
<keyword evidence="6" id="KW-1185">Reference proteome</keyword>
<feature type="signal peptide" evidence="3">
    <location>
        <begin position="1"/>
        <end position="20"/>
    </location>
</feature>
<keyword evidence="2" id="KW-0812">Transmembrane</keyword>
<dbReference type="Pfam" id="PF13181">
    <property type="entry name" value="TPR_8"/>
    <property type="match status" value="1"/>
</dbReference>
<keyword evidence="1" id="KW-0802">TPR repeat</keyword>
<sequence length="953" mass="110371">MVKRLLYICLLLLGPSFVWSQAIEKDYVINQNRLAAELNRAGKFSKADQILDELLAKLKTQNADEKFFATTYQTKAKVVQSLGNYEESTKLARSSLLISLKHFDSLNIADSYNTIGINHYFKADYDSTTYYYEKSFDIKKRIKTDPYALAVSAYNLALVFGDLGQNQKAMELYRQAETLLLKSGQPKNFLSDVYVGMALIYFYSGELSKAEIYAEKAMEKGLISYGEFNPNMTFVYTTYANILEAEEKYEEAVTLLEKNLKIRISTYGQWHRWTCETYYDLGNSYMLVKKFDKAEAYYKKAIEIGKRINSRQYLANARNFLAQLYLDRGIHLDEAERLLLEALKSNIEIYGDKSDLVAENYLQLAKLYKLKKDAFKFADHVQMSLAAANYDKEDLGTVIGPLQALNSLMLLGDWYIEIYEKDQKIQNLLEAYRLVDQKIALITHTQNNFSSDRSRIDFANKYREVFETDLGLCWLLYHETQEHKYLQKAFELSETNRNTTLLKGLQGIEYRAYGEIPEIKLNLEQTTKTALEKVKMDIFFEKSSSEPDKELYQSLLDESIRLSHKLDSIYKDFYKNYPKFKSINSAKVLLEIEDVQAQLDDDTQMITYFLGEHSLFSFNIRKDTISLLRADIADKLINITNDFKHHLSNRDNIDELSYDLFMYLLGQQFDREKRNLVIVADNVLNYIPFEILRSSDGSLLIEKYNVSYNGSARIFLELQKEFFKYDTPKDWAGFAPMYTEGKELASSKSEIDQIASLTNGEKFVGEEAKKENFMLHKKEFSILHLAMHAEIDNENSLYNRLLFEDGELTASEIYMSHSQANLVVLSACNTGFGKIEKGEGVMSMARAFHYSGIPSVMMSLWKVPDKETKTIMVDFYRYLKKGKSKSEALRRAKLDYLDKTSDTALKHPYYWSGFVINGQTDPIKIKNTMYPVIWMVLSICGLIIITFLIKRFR</sequence>
<evidence type="ECO:0000256" key="2">
    <source>
        <dbReference type="SAM" id="Phobius"/>
    </source>
</evidence>
<dbReference type="EMBL" id="JBCDNA010000003">
    <property type="protein sequence ID" value="MEL4456721.1"/>
    <property type="molecule type" value="Genomic_DNA"/>
</dbReference>
<name>A0ABU9L2R2_9FLAO</name>
<dbReference type="PROSITE" id="PS50005">
    <property type="entry name" value="TPR"/>
    <property type="match status" value="1"/>
</dbReference>
<dbReference type="PANTHER" id="PTHR10098">
    <property type="entry name" value="RAPSYN-RELATED"/>
    <property type="match status" value="1"/>
</dbReference>
<organism evidence="5 6">
    <name type="scientific">Lutimonas vermicola</name>
    <dbReference type="NCBI Taxonomy" id="414288"/>
    <lineage>
        <taxon>Bacteria</taxon>
        <taxon>Pseudomonadati</taxon>
        <taxon>Bacteroidota</taxon>
        <taxon>Flavobacteriia</taxon>
        <taxon>Flavobacteriales</taxon>
        <taxon>Flavobacteriaceae</taxon>
        <taxon>Lutimonas</taxon>
    </lineage>
</organism>
<evidence type="ECO:0000256" key="1">
    <source>
        <dbReference type="PROSITE-ProRule" id="PRU00339"/>
    </source>
</evidence>
<dbReference type="Pfam" id="PF13424">
    <property type="entry name" value="TPR_12"/>
    <property type="match status" value="1"/>
</dbReference>
<evidence type="ECO:0000259" key="4">
    <source>
        <dbReference type="Pfam" id="PF12770"/>
    </source>
</evidence>
<dbReference type="Gene3D" id="1.25.40.10">
    <property type="entry name" value="Tetratricopeptide repeat domain"/>
    <property type="match status" value="2"/>
</dbReference>
<evidence type="ECO:0000256" key="3">
    <source>
        <dbReference type="SAM" id="SignalP"/>
    </source>
</evidence>
<feature type="repeat" description="TPR" evidence="1">
    <location>
        <begin position="275"/>
        <end position="308"/>
    </location>
</feature>
<keyword evidence="2" id="KW-0472">Membrane</keyword>
<proteinExistence type="predicted"/>
<dbReference type="Pfam" id="PF12770">
    <property type="entry name" value="CHAT"/>
    <property type="match status" value="1"/>
</dbReference>
<comment type="caution">
    <text evidence="5">The sequence shown here is derived from an EMBL/GenBank/DDBJ whole genome shotgun (WGS) entry which is preliminary data.</text>
</comment>
<dbReference type="SUPFAM" id="SSF48452">
    <property type="entry name" value="TPR-like"/>
    <property type="match status" value="2"/>
</dbReference>
<gene>
    <name evidence="5" type="ORF">AABB81_12505</name>
</gene>
<accession>A0ABU9L2R2</accession>
<keyword evidence="2" id="KW-1133">Transmembrane helix</keyword>
<protein>
    <submittedName>
        <fullName evidence="5">CHAT domain-containing protein</fullName>
    </submittedName>
</protein>
<dbReference type="InterPro" id="IPR024983">
    <property type="entry name" value="CHAT_dom"/>
</dbReference>
<keyword evidence="3" id="KW-0732">Signal</keyword>
<evidence type="ECO:0000313" key="6">
    <source>
        <dbReference type="Proteomes" id="UP001474120"/>
    </source>
</evidence>
<dbReference type="InterPro" id="IPR019734">
    <property type="entry name" value="TPR_rpt"/>
</dbReference>
<dbReference type="Proteomes" id="UP001474120">
    <property type="component" value="Unassembled WGS sequence"/>
</dbReference>
<feature type="domain" description="CHAT" evidence="4">
    <location>
        <begin position="665"/>
        <end position="918"/>
    </location>
</feature>
<dbReference type="InterPro" id="IPR011990">
    <property type="entry name" value="TPR-like_helical_dom_sf"/>
</dbReference>
<feature type="chain" id="PRO_5047103439" evidence="3">
    <location>
        <begin position="21"/>
        <end position="953"/>
    </location>
</feature>
<dbReference type="SMART" id="SM00028">
    <property type="entry name" value="TPR"/>
    <property type="match status" value="6"/>
</dbReference>
<dbReference type="RefSeq" id="WP_342160888.1">
    <property type="nucleotide sequence ID" value="NZ_JBCDNA010000003.1"/>
</dbReference>
<evidence type="ECO:0000313" key="5">
    <source>
        <dbReference type="EMBL" id="MEL4456721.1"/>
    </source>
</evidence>
<feature type="transmembrane region" description="Helical" evidence="2">
    <location>
        <begin position="929"/>
        <end position="949"/>
    </location>
</feature>